<dbReference type="KEGG" id="spu:757187"/>
<feature type="transmembrane region" description="Helical" evidence="5">
    <location>
        <begin position="28"/>
        <end position="44"/>
    </location>
</feature>
<dbReference type="PANTHER" id="PTHR10434:SF11">
    <property type="entry name" value="1-ACYL-SN-GLYCEROL-3-PHOSPHATE ACYLTRANSFERASE"/>
    <property type="match status" value="1"/>
</dbReference>
<comment type="pathway">
    <text evidence="1">Phospholipid metabolism; CDP-diacylglycerol biosynthesis; CDP-diacylglycerol from sn-glycerol 3-phosphate: step 2/3.</text>
</comment>
<dbReference type="GO" id="GO:0003841">
    <property type="term" value="F:1-acylglycerol-3-phosphate O-acyltransferase activity"/>
    <property type="evidence" value="ECO:0000318"/>
    <property type="project" value="GO_Central"/>
</dbReference>
<organism evidence="7 8">
    <name type="scientific">Strongylocentrotus purpuratus</name>
    <name type="common">Purple sea urchin</name>
    <dbReference type="NCBI Taxonomy" id="7668"/>
    <lineage>
        <taxon>Eukaryota</taxon>
        <taxon>Metazoa</taxon>
        <taxon>Echinodermata</taxon>
        <taxon>Eleutherozoa</taxon>
        <taxon>Echinozoa</taxon>
        <taxon>Echinoidea</taxon>
        <taxon>Euechinoidea</taxon>
        <taxon>Echinacea</taxon>
        <taxon>Camarodonta</taxon>
        <taxon>Echinidea</taxon>
        <taxon>Strongylocentrotidae</taxon>
        <taxon>Strongylocentrotus</taxon>
    </lineage>
</organism>
<dbReference type="PANTHER" id="PTHR10434">
    <property type="entry name" value="1-ACYL-SN-GLYCEROL-3-PHOSPHATE ACYLTRANSFERASE"/>
    <property type="match status" value="1"/>
</dbReference>
<keyword evidence="5" id="KW-0812">Transmembrane</keyword>
<evidence type="ECO:0000313" key="7">
    <source>
        <dbReference type="EnsemblMetazoa" id="XP_030854047"/>
    </source>
</evidence>
<dbReference type="InParanoid" id="A0A7M7PQ33"/>
<dbReference type="RefSeq" id="XP_030854047.1">
    <property type="nucleotide sequence ID" value="XM_030998187.1"/>
</dbReference>
<sequence length="295" mass="33086">MAWNTEDMEGDTIALEPGPGTDSSPSNLILWSIVIVLCTLVILSSRRIRFKLKYHAFDGMYFLFGIISIPFMLFNACDPKATRMPQLLVQRVQSPLFGVTAKIIGMERYPEGPFVIVCNHQSSLDCIGLMELWPPRCVILMKKMLKYAGPFGLAAILAGSIFVDRSNNRSAKDALSQAVEIIQTKGYRVLIFPEGTRKLIKESSGKTEISEPMLPFKRGAFNLAILAQVPIVPIVFSSQKHLLDFKEHKFVSGEYTGFVLPPVSTKGLILDDAHDLRDKIRTQMIDCFNELERTK</sequence>
<dbReference type="EC" id="2.3.1.51" evidence="2"/>
<keyword evidence="5" id="KW-0472">Membrane</keyword>
<evidence type="ECO:0000259" key="6">
    <source>
        <dbReference type="SMART" id="SM00563"/>
    </source>
</evidence>
<reference evidence="8" key="1">
    <citation type="submission" date="2015-02" db="EMBL/GenBank/DDBJ databases">
        <title>Genome sequencing for Strongylocentrotus purpuratus.</title>
        <authorList>
            <person name="Murali S."/>
            <person name="Liu Y."/>
            <person name="Vee V."/>
            <person name="English A."/>
            <person name="Wang M."/>
            <person name="Skinner E."/>
            <person name="Han Y."/>
            <person name="Muzny D.M."/>
            <person name="Worley K.C."/>
            <person name="Gibbs R.A."/>
        </authorList>
    </citation>
    <scope>NUCLEOTIDE SEQUENCE</scope>
</reference>
<evidence type="ECO:0000256" key="3">
    <source>
        <dbReference type="ARBA" id="ARBA00022679"/>
    </source>
</evidence>
<dbReference type="Pfam" id="PF01553">
    <property type="entry name" value="Acyltransferase"/>
    <property type="match status" value="1"/>
</dbReference>
<evidence type="ECO:0000256" key="4">
    <source>
        <dbReference type="ARBA" id="ARBA00023315"/>
    </source>
</evidence>
<feature type="transmembrane region" description="Helical" evidence="5">
    <location>
        <begin position="56"/>
        <end position="74"/>
    </location>
</feature>
<evidence type="ECO:0000256" key="2">
    <source>
        <dbReference type="ARBA" id="ARBA00013211"/>
    </source>
</evidence>
<dbReference type="EnsemblMetazoa" id="XM_030998187">
    <property type="protein sequence ID" value="XP_030854047"/>
    <property type="gene ID" value="LOC757187"/>
</dbReference>
<dbReference type="SMART" id="SM00563">
    <property type="entry name" value="PlsC"/>
    <property type="match status" value="1"/>
</dbReference>
<reference evidence="7" key="2">
    <citation type="submission" date="2021-01" db="UniProtKB">
        <authorList>
            <consortium name="EnsemblMetazoa"/>
        </authorList>
    </citation>
    <scope>IDENTIFICATION</scope>
</reference>
<dbReference type="GO" id="GO:0006654">
    <property type="term" value="P:phosphatidic acid biosynthetic process"/>
    <property type="evidence" value="ECO:0000318"/>
    <property type="project" value="GO_Central"/>
</dbReference>
<keyword evidence="8" id="KW-1185">Reference proteome</keyword>
<name>A0A7M7PQ33_STRPU</name>
<accession>A0A7M7PQ33</accession>
<dbReference type="OrthoDB" id="202234at2759"/>
<dbReference type="CDD" id="cd07989">
    <property type="entry name" value="LPLAT_AGPAT-like"/>
    <property type="match status" value="1"/>
</dbReference>
<evidence type="ECO:0000256" key="5">
    <source>
        <dbReference type="SAM" id="Phobius"/>
    </source>
</evidence>
<evidence type="ECO:0000256" key="1">
    <source>
        <dbReference type="ARBA" id="ARBA00004728"/>
    </source>
</evidence>
<dbReference type="GeneID" id="757187"/>
<dbReference type="OMA" id="HIFDDGH"/>
<dbReference type="AlphaFoldDB" id="A0A7M7PQ33"/>
<keyword evidence="3" id="KW-0808">Transferase</keyword>
<dbReference type="Proteomes" id="UP000007110">
    <property type="component" value="Unassembled WGS sequence"/>
</dbReference>
<protein>
    <recommendedName>
        <fullName evidence="2">1-acylglycerol-3-phosphate O-acyltransferase</fullName>
        <ecNumber evidence="2">2.3.1.51</ecNumber>
    </recommendedName>
</protein>
<keyword evidence="4" id="KW-0012">Acyltransferase</keyword>
<dbReference type="InterPro" id="IPR002123">
    <property type="entry name" value="Plipid/glycerol_acylTrfase"/>
</dbReference>
<dbReference type="SUPFAM" id="SSF69593">
    <property type="entry name" value="Glycerol-3-phosphate (1)-acyltransferase"/>
    <property type="match status" value="1"/>
</dbReference>
<evidence type="ECO:0000313" key="8">
    <source>
        <dbReference type="Proteomes" id="UP000007110"/>
    </source>
</evidence>
<feature type="domain" description="Phospholipid/glycerol acyltransferase" evidence="6">
    <location>
        <begin position="114"/>
        <end position="239"/>
    </location>
</feature>
<dbReference type="GO" id="GO:0005783">
    <property type="term" value="C:endoplasmic reticulum"/>
    <property type="evidence" value="ECO:0000318"/>
    <property type="project" value="GO_Central"/>
</dbReference>
<proteinExistence type="predicted"/>
<keyword evidence="5" id="KW-1133">Transmembrane helix</keyword>